<sequence length="272" mass="30694">MAKYRHDLEELFLFSRISPSFYQLIDQKWVEEDTEVAEFAASAAAFPKKCNVAEFTIDMLMCENFDEATAQGTLYAVAHAGQFMRENDAFVFYDVPEYVVAIDDQDEIVPVEFLSCYVVVRNGSSFVCMERTRSECDITTMESCDIFAISTANDFQFIRHYGTGVIVATNKHEVNITGTMMEAPTPIFTLHTTFEIENDGDEQSLVTYAKKSPVENEVSFPGMSAAARDAVQTSKEAIRMYRITRKGIPILSVQPGKASVWDDFMGFFLHLV</sequence>
<organism evidence="3">
    <name type="scientific">Nippostrongylus brasiliensis</name>
    <name type="common">Rat hookworm</name>
    <dbReference type="NCBI Taxonomy" id="27835"/>
    <lineage>
        <taxon>Eukaryota</taxon>
        <taxon>Metazoa</taxon>
        <taxon>Ecdysozoa</taxon>
        <taxon>Nematoda</taxon>
        <taxon>Chromadorea</taxon>
        <taxon>Rhabditida</taxon>
        <taxon>Rhabditina</taxon>
        <taxon>Rhabditomorpha</taxon>
        <taxon>Strongyloidea</taxon>
        <taxon>Heligmosomidae</taxon>
        <taxon>Nippostrongylus</taxon>
    </lineage>
</organism>
<name>A0A0N4YK35_NIPBR</name>
<reference evidence="3" key="1">
    <citation type="submission" date="2017-02" db="UniProtKB">
        <authorList>
            <consortium name="WormBaseParasite"/>
        </authorList>
    </citation>
    <scope>IDENTIFICATION</scope>
</reference>
<dbReference type="Proteomes" id="UP000271162">
    <property type="component" value="Unassembled WGS sequence"/>
</dbReference>
<keyword evidence="2" id="KW-1185">Reference proteome</keyword>
<reference evidence="1 2" key="2">
    <citation type="submission" date="2018-11" db="EMBL/GenBank/DDBJ databases">
        <authorList>
            <consortium name="Pathogen Informatics"/>
        </authorList>
    </citation>
    <scope>NUCLEOTIDE SEQUENCE [LARGE SCALE GENOMIC DNA]</scope>
</reference>
<evidence type="ECO:0000313" key="1">
    <source>
        <dbReference type="EMBL" id="VDL80993.1"/>
    </source>
</evidence>
<accession>A0A0N4YK35</accession>
<protein>
    <submittedName>
        <fullName evidence="3">CN hydrolase domain-containing protein</fullName>
    </submittedName>
</protein>
<dbReference type="EMBL" id="UYSL01022727">
    <property type="protein sequence ID" value="VDL80993.1"/>
    <property type="molecule type" value="Genomic_DNA"/>
</dbReference>
<dbReference type="STRING" id="27835.A0A0N4YK35"/>
<dbReference type="AlphaFoldDB" id="A0A0N4YK35"/>
<gene>
    <name evidence="1" type="ORF">NBR_LOCUS17374</name>
</gene>
<dbReference type="WBParaSite" id="NBR_0001737301-mRNA-1">
    <property type="protein sequence ID" value="NBR_0001737301-mRNA-1"/>
    <property type="gene ID" value="NBR_0001737301"/>
</dbReference>
<evidence type="ECO:0000313" key="2">
    <source>
        <dbReference type="Proteomes" id="UP000271162"/>
    </source>
</evidence>
<proteinExistence type="predicted"/>
<evidence type="ECO:0000313" key="3">
    <source>
        <dbReference type="WBParaSite" id="NBR_0001737301-mRNA-1"/>
    </source>
</evidence>